<dbReference type="InterPro" id="IPR028350">
    <property type="entry name" value="DNAC/IstB-like"/>
</dbReference>
<evidence type="ECO:0000256" key="1">
    <source>
        <dbReference type="ARBA" id="ARBA00008059"/>
    </source>
</evidence>
<feature type="domain" description="AAA+ ATPase" evidence="4">
    <location>
        <begin position="102"/>
        <end position="234"/>
    </location>
</feature>
<dbReference type="InterPro" id="IPR002611">
    <property type="entry name" value="IstB_ATP-bd"/>
</dbReference>
<name>A0A2V3WGG9_9BACI</name>
<dbReference type="PANTHER" id="PTHR30050:SF4">
    <property type="entry name" value="ATP-BINDING PROTEIN RV3427C IN INSERTION SEQUENCE-RELATED"/>
    <property type="match status" value="1"/>
</dbReference>
<protein>
    <submittedName>
        <fullName evidence="5">DNA replication protein DnaC</fullName>
    </submittedName>
</protein>
<comment type="caution">
    <text evidence="5">The sequence shown here is derived from an EMBL/GenBank/DDBJ whole genome shotgun (WGS) entry which is preliminary data.</text>
</comment>
<reference evidence="5 6" key="1">
    <citation type="submission" date="2018-05" db="EMBL/GenBank/DDBJ databases">
        <title>Genomic Encyclopedia of Type Strains, Phase IV (KMG-IV): sequencing the most valuable type-strain genomes for metagenomic binning, comparative biology and taxonomic classification.</title>
        <authorList>
            <person name="Goeker M."/>
        </authorList>
    </citation>
    <scope>NUCLEOTIDE SEQUENCE [LARGE SCALE GENOMIC DNA]</scope>
    <source>
        <strain evidence="5 6">DSM 28556</strain>
    </source>
</reference>
<evidence type="ECO:0000259" key="4">
    <source>
        <dbReference type="SMART" id="SM00382"/>
    </source>
</evidence>
<dbReference type="NCBIfam" id="NF038214">
    <property type="entry name" value="IS21_help_AAA"/>
    <property type="match status" value="1"/>
</dbReference>
<dbReference type="SUPFAM" id="SSF52540">
    <property type="entry name" value="P-loop containing nucleoside triphosphate hydrolases"/>
    <property type="match status" value="1"/>
</dbReference>
<evidence type="ECO:0000256" key="3">
    <source>
        <dbReference type="ARBA" id="ARBA00022840"/>
    </source>
</evidence>
<dbReference type="InterPro" id="IPR027417">
    <property type="entry name" value="P-loop_NTPase"/>
</dbReference>
<dbReference type="GO" id="GO:0006260">
    <property type="term" value="P:DNA replication"/>
    <property type="evidence" value="ECO:0007669"/>
    <property type="project" value="TreeGrafter"/>
</dbReference>
<dbReference type="Gene3D" id="3.40.50.300">
    <property type="entry name" value="P-loop containing nucleotide triphosphate hydrolases"/>
    <property type="match status" value="1"/>
</dbReference>
<dbReference type="PIRSF" id="PIRSF003073">
    <property type="entry name" value="DNAC_TnpB_IstB"/>
    <property type="match status" value="1"/>
</dbReference>
<dbReference type="Pfam" id="PF01695">
    <property type="entry name" value="IstB_IS21"/>
    <property type="match status" value="1"/>
</dbReference>
<dbReference type="InterPro" id="IPR003593">
    <property type="entry name" value="AAA+_ATPase"/>
</dbReference>
<dbReference type="CDD" id="cd00009">
    <property type="entry name" value="AAA"/>
    <property type="match status" value="1"/>
</dbReference>
<comment type="similarity">
    <text evidence="1">Belongs to the IS21/IS1162 putative ATP-binding protein family.</text>
</comment>
<dbReference type="OrthoDB" id="2052561at2"/>
<organism evidence="5 6">
    <name type="scientific">Pseudogracilibacillus auburnensis</name>
    <dbReference type="NCBI Taxonomy" id="1494959"/>
    <lineage>
        <taxon>Bacteria</taxon>
        <taxon>Bacillati</taxon>
        <taxon>Bacillota</taxon>
        <taxon>Bacilli</taxon>
        <taxon>Bacillales</taxon>
        <taxon>Bacillaceae</taxon>
        <taxon>Pseudogracilibacillus</taxon>
    </lineage>
</organism>
<sequence length="252" mass="29473">MSKQTNYQQLIRNLEYLKLKQMVMHLDEVIDFGISNQLSFIETLIKLTNYEIDVREQNMIHAMVKVGAFPHLKEIRDFDFSFQPSINQQQIQDFLTLRFIEGNENIVFLGPSGVGKTHLATAIGIGAAKKRTSTYFIKSHELIQNLKKARLENRLESRLKHYTKYKLLIIDEIGYLPIDSEDAKLFFQLIDMRYEKRSTIFTTNVNFKSWDEVFQEPKLANAILDRILHHATVVTIMGDSYRLKDHLTKESE</sequence>
<dbReference type="Proteomes" id="UP000247978">
    <property type="component" value="Unassembled WGS sequence"/>
</dbReference>
<accession>A0A2V3WGG9</accession>
<dbReference type="RefSeq" id="WP_110394758.1">
    <property type="nucleotide sequence ID" value="NZ_JBHUHB010000001.1"/>
</dbReference>
<keyword evidence="3" id="KW-0067">ATP-binding</keyword>
<dbReference type="InterPro" id="IPR047661">
    <property type="entry name" value="IstB"/>
</dbReference>
<evidence type="ECO:0000313" key="5">
    <source>
        <dbReference type="EMBL" id="PXW87929.1"/>
    </source>
</evidence>
<gene>
    <name evidence="5" type="ORF">DFR56_10478</name>
</gene>
<keyword evidence="6" id="KW-1185">Reference proteome</keyword>
<dbReference type="GO" id="GO:0005524">
    <property type="term" value="F:ATP binding"/>
    <property type="evidence" value="ECO:0007669"/>
    <property type="project" value="UniProtKB-KW"/>
</dbReference>
<evidence type="ECO:0000313" key="6">
    <source>
        <dbReference type="Proteomes" id="UP000247978"/>
    </source>
</evidence>
<dbReference type="EMBL" id="QJJQ01000004">
    <property type="protein sequence ID" value="PXW87929.1"/>
    <property type="molecule type" value="Genomic_DNA"/>
</dbReference>
<evidence type="ECO:0000256" key="2">
    <source>
        <dbReference type="ARBA" id="ARBA00022741"/>
    </source>
</evidence>
<dbReference type="SMART" id="SM00382">
    <property type="entry name" value="AAA"/>
    <property type="match status" value="1"/>
</dbReference>
<dbReference type="AlphaFoldDB" id="A0A2V3WGG9"/>
<proteinExistence type="inferred from homology"/>
<dbReference type="PANTHER" id="PTHR30050">
    <property type="entry name" value="CHROMOSOMAL REPLICATION INITIATOR PROTEIN DNAA"/>
    <property type="match status" value="1"/>
</dbReference>
<keyword evidence="2" id="KW-0547">Nucleotide-binding</keyword>